<dbReference type="InterPro" id="IPR000717">
    <property type="entry name" value="PCI_dom"/>
</dbReference>
<evidence type="ECO:0000313" key="7">
    <source>
        <dbReference type="Proteomes" id="UP001161247"/>
    </source>
</evidence>
<evidence type="ECO:0000256" key="3">
    <source>
        <dbReference type="ARBA" id="ARBA00022917"/>
    </source>
</evidence>
<dbReference type="PROSITE" id="PS50250">
    <property type="entry name" value="PCI"/>
    <property type="match status" value="1"/>
</dbReference>
<evidence type="ECO:0000256" key="4">
    <source>
        <dbReference type="HAMAP-Rule" id="MF_03010"/>
    </source>
</evidence>
<feature type="domain" description="PCI" evidence="5">
    <location>
        <begin position="54"/>
        <end position="212"/>
    </location>
</feature>
<dbReference type="InterPro" id="IPR036390">
    <property type="entry name" value="WH_DNA-bd_sf"/>
</dbReference>
<dbReference type="AlphaFoldDB" id="A0AAV1CQE8"/>
<reference evidence="6" key="1">
    <citation type="submission" date="2023-03" db="EMBL/GenBank/DDBJ databases">
        <authorList>
            <person name="Julca I."/>
        </authorList>
    </citation>
    <scope>NUCLEOTIDE SEQUENCE</scope>
</reference>
<keyword evidence="3 4" id="KW-0648">Protein biosynthesis</keyword>
<evidence type="ECO:0000256" key="2">
    <source>
        <dbReference type="ARBA" id="ARBA00022540"/>
    </source>
</evidence>
<keyword evidence="7" id="KW-1185">Reference proteome</keyword>
<name>A0AAV1CQE8_OLDCO</name>
<dbReference type="GO" id="GO:0001732">
    <property type="term" value="P:formation of cytoplasmic translation initiation complex"/>
    <property type="evidence" value="ECO:0007669"/>
    <property type="project" value="UniProtKB-UniRule"/>
</dbReference>
<comment type="function">
    <text evidence="4">Component of the eukaryotic translation initiation factor 3 (eIF-3) complex, which is involved in protein synthesis of a specialized repertoire of mRNAs and, together with other initiation factors, stimulates binding of mRNA and methionyl-tRNAi to the 40S ribosome. The eIF-3 complex specifically targets and initiates translation of a subset of mRNAs involved in cell proliferation.</text>
</comment>
<evidence type="ECO:0000256" key="1">
    <source>
        <dbReference type="ARBA" id="ARBA00022490"/>
    </source>
</evidence>
<keyword evidence="2 4" id="KW-0396">Initiation factor</keyword>
<dbReference type="InterPro" id="IPR016020">
    <property type="entry name" value="Transl_init_fac_sub12_N_euk"/>
</dbReference>
<dbReference type="InterPro" id="IPR033464">
    <property type="entry name" value="CSN8_PSD8_EIF3K"/>
</dbReference>
<dbReference type="GO" id="GO:0003743">
    <property type="term" value="F:translation initiation factor activity"/>
    <property type="evidence" value="ECO:0007669"/>
    <property type="project" value="UniProtKB-UniRule"/>
</dbReference>
<protein>
    <recommendedName>
        <fullName evidence="4">Eukaryotic translation initiation factor 3 subunit K</fullName>
        <shortName evidence="4">eIF3k</shortName>
    </recommendedName>
    <alternativeName>
        <fullName evidence="4">eIF-3 p25</fullName>
    </alternativeName>
</protein>
<dbReference type="GO" id="GO:0005852">
    <property type="term" value="C:eukaryotic translation initiation factor 3 complex"/>
    <property type="evidence" value="ECO:0007669"/>
    <property type="project" value="UniProtKB-UniRule"/>
</dbReference>
<sequence>MGREMNGGPKPSSSSSPSDMSYTVEQLIAVNPYNPDILPDLENFVNEQVSTQTYNLDANLCLLRLYQFEPERMSTQIVARILVKALMAMPAPDFSLCLFLIPERVQMEEQFKTLIVLSHYLETARFRQFWDEAARSRHLLEVVPGFEQAIQAYAIHVLSLTYRTLPRSILAEAINTEGLSLDKFLEHHVTNSGWVVEKNQGKQLIILPSNEFNNPELKKSASDGVPLEHIARIFPILG</sequence>
<dbReference type="Gene3D" id="1.10.10.10">
    <property type="entry name" value="Winged helix-like DNA-binding domain superfamily/Winged helix DNA-binding domain"/>
    <property type="match status" value="1"/>
</dbReference>
<dbReference type="Pfam" id="PF10075">
    <property type="entry name" value="CSN8_PSD8_EIF3K"/>
    <property type="match status" value="1"/>
</dbReference>
<keyword evidence="1 4" id="KW-0963">Cytoplasm</keyword>
<gene>
    <name evidence="6" type="ORF">OLC1_LOCUS7863</name>
</gene>
<evidence type="ECO:0000313" key="6">
    <source>
        <dbReference type="EMBL" id="CAI9097358.1"/>
    </source>
</evidence>
<dbReference type="Gene3D" id="1.25.40.250">
    <property type="entry name" value="ARM repeat, domain 1"/>
    <property type="match status" value="1"/>
</dbReference>
<dbReference type="FunFam" id="1.25.40.250:FF:000002">
    <property type="entry name" value="Eukaryotic translation initiation factor 3 subunit K"/>
    <property type="match status" value="1"/>
</dbReference>
<evidence type="ECO:0000259" key="5">
    <source>
        <dbReference type="PROSITE" id="PS50250"/>
    </source>
</evidence>
<dbReference type="Proteomes" id="UP001161247">
    <property type="component" value="Chromosome 3"/>
</dbReference>
<dbReference type="FunFam" id="1.10.10.10:FF:000378">
    <property type="entry name" value="Eukaryotic translation initiation factor 3 subunit K"/>
    <property type="match status" value="1"/>
</dbReference>
<dbReference type="GO" id="GO:0033290">
    <property type="term" value="C:eukaryotic 48S preinitiation complex"/>
    <property type="evidence" value="ECO:0007669"/>
    <property type="project" value="UniProtKB-UniRule"/>
</dbReference>
<dbReference type="HAMAP" id="MF_03010">
    <property type="entry name" value="eIF3k"/>
    <property type="match status" value="1"/>
</dbReference>
<organism evidence="6 7">
    <name type="scientific">Oldenlandia corymbosa var. corymbosa</name>
    <dbReference type="NCBI Taxonomy" id="529605"/>
    <lineage>
        <taxon>Eukaryota</taxon>
        <taxon>Viridiplantae</taxon>
        <taxon>Streptophyta</taxon>
        <taxon>Embryophyta</taxon>
        <taxon>Tracheophyta</taxon>
        <taxon>Spermatophyta</taxon>
        <taxon>Magnoliopsida</taxon>
        <taxon>eudicotyledons</taxon>
        <taxon>Gunneridae</taxon>
        <taxon>Pentapetalae</taxon>
        <taxon>asterids</taxon>
        <taxon>lamiids</taxon>
        <taxon>Gentianales</taxon>
        <taxon>Rubiaceae</taxon>
        <taxon>Rubioideae</taxon>
        <taxon>Spermacoceae</taxon>
        <taxon>Hedyotis-Oldenlandia complex</taxon>
        <taxon>Oldenlandia</taxon>
    </lineage>
</organism>
<comment type="similarity">
    <text evidence="4">Belongs to the eIF-3 subunit K family.</text>
</comment>
<comment type="subunit">
    <text evidence="4">Component of the eukaryotic translation initiation factor 3 (eIF-3) complex.</text>
</comment>
<dbReference type="PANTHER" id="PTHR13022:SF0">
    <property type="entry name" value="EUKARYOTIC TRANSLATION INITIATION FACTOR 3 SUBUNIT K"/>
    <property type="match status" value="1"/>
</dbReference>
<proteinExistence type="inferred from homology"/>
<dbReference type="GO" id="GO:0006446">
    <property type="term" value="P:regulation of translational initiation"/>
    <property type="evidence" value="ECO:0007669"/>
    <property type="project" value="InterPro"/>
</dbReference>
<dbReference type="InterPro" id="IPR016024">
    <property type="entry name" value="ARM-type_fold"/>
</dbReference>
<dbReference type="PANTHER" id="PTHR13022">
    <property type="entry name" value="EUKARYOTIC TRANSLATION INITIATION FACTOR 3 SUBUNIT 11"/>
    <property type="match status" value="1"/>
</dbReference>
<dbReference type="InterPro" id="IPR036388">
    <property type="entry name" value="WH-like_DNA-bd_sf"/>
</dbReference>
<dbReference type="SUPFAM" id="SSF46785">
    <property type="entry name" value="Winged helix' DNA-binding domain"/>
    <property type="match status" value="1"/>
</dbReference>
<dbReference type="GO" id="GO:0043022">
    <property type="term" value="F:ribosome binding"/>
    <property type="evidence" value="ECO:0007669"/>
    <property type="project" value="InterPro"/>
</dbReference>
<dbReference type="EMBL" id="OX459120">
    <property type="protein sequence ID" value="CAI9097358.1"/>
    <property type="molecule type" value="Genomic_DNA"/>
</dbReference>
<dbReference type="InterPro" id="IPR009374">
    <property type="entry name" value="eIF3k"/>
</dbReference>
<dbReference type="GO" id="GO:0003723">
    <property type="term" value="F:RNA binding"/>
    <property type="evidence" value="ECO:0007669"/>
    <property type="project" value="UniProtKB-UniRule"/>
</dbReference>
<dbReference type="SUPFAM" id="SSF48371">
    <property type="entry name" value="ARM repeat"/>
    <property type="match status" value="1"/>
</dbReference>
<accession>A0AAV1CQE8</accession>
<dbReference type="GO" id="GO:0016282">
    <property type="term" value="C:eukaryotic 43S preinitiation complex"/>
    <property type="evidence" value="ECO:0007669"/>
    <property type="project" value="UniProtKB-UniRule"/>
</dbReference>
<comment type="subcellular location">
    <subcellularLocation>
        <location evidence="4">Cytoplasm</location>
    </subcellularLocation>
</comment>